<dbReference type="AlphaFoldDB" id="A0AAW8JJC2"/>
<sequence length="106" mass="12376">MSEQIQTSENILAELTELRQSIDHIDAALIFMLSERFNYTKKVGRLKAKYDLAPVDLDREKNQMLRLKRLSAEANLDPVFAEKFLRFIIEEVVKQHKLIAELDSDK</sequence>
<comment type="caution">
    <text evidence="4">The sequence shown here is derived from an EMBL/GenBank/DDBJ whole genome shotgun (WGS) entry which is preliminary data.</text>
</comment>
<evidence type="ECO:0000313" key="4">
    <source>
        <dbReference type="EMBL" id="MDQ9071934.1"/>
    </source>
</evidence>
<dbReference type="InterPro" id="IPR036979">
    <property type="entry name" value="CM_dom_sf"/>
</dbReference>
<dbReference type="NCBIfam" id="NF006691">
    <property type="entry name" value="PRK09239.1"/>
    <property type="match status" value="1"/>
</dbReference>
<dbReference type="PANTHER" id="PTHR38041:SF1">
    <property type="entry name" value="CHORISMATE MUTASE"/>
    <property type="match status" value="1"/>
</dbReference>
<keyword evidence="2 4" id="KW-0413">Isomerase</keyword>
<dbReference type="SUPFAM" id="SSF48600">
    <property type="entry name" value="Chorismate mutase II"/>
    <property type="match status" value="1"/>
</dbReference>
<evidence type="ECO:0000256" key="1">
    <source>
        <dbReference type="ARBA" id="ARBA00012404"/>
    </source>
</evidence>
<gene>
    <name evidence="4" type="ORF">RFH51_10730</name>
</gene>
<dbReference type="GO" id="GO:0004106">
    <property type="term" value="F:chorismate mutase activity"/>
    <property type="evidence" value="ECO:0007669"/>
    <property type="project" value="UniProtKB-EC"/>
</dbReference>
<proteinExistence type="predicted"/>
<feature type="domain" description="Chorismate mutase" evidence="3">
    <location>
        <begin position="9"/>
        <end position="100"/>
    </location>
</feature>
<dbReference type="PROSITE" id="PS51168">
    <property type="entry name" value="CHORISMATE_MUT_2"/>
    <property type="match status" value="1"/>
</dbReference>
<dbReference type="RefSeq" id="WP_277090338.1">
    <property type="nucleotide sequence ID" value="NZ_JAKVJG010000003.1"/>
</dbReference>
<dbReference type="Proteomes" id="UP001243195">
    <property type="component" value="Unassembled WGS sequence"/>
</dbReference>
<dbReference type="InterPro" id="IPR010951">
    <property type="entry name" value="CM_bact"/>
</dbReference>
<accession>A0AAW8JJC2</accession>
<dbReference type="InterPro" id="IPR036263">
    <property type="entry name" value="Chorismate_II_sf"/>
</dbReference>
<evidence type="ECO:0000313" key="5">
    <source>
        <dbReference type="Proteomes" id="UP001243195"/>
    </source>
</evidence>
<protein>
    <recommendedName>
        <fullName evidence="1">chorismate mutase</fullName>
        <ecNumber evidence="1">5.4.99.5</ecNumber>
    </recommendedName>
</protein>
<organism evidence="4 5">
    <name type="scientific">Acinetobacter gerneri</name>
    <dbReference type="NCBI Taxonomy" id="202952"/>
    <lineage>
        <taxon>Bacteria</taxon>
        <taxon>Pseudomonadati</taxon>
        <taxon>Pseudomonadota</taxon>
        <taxon>Gammaproteobacteria</taxon>
        <taxon>Moraxellales</taxon>
        <taxon>Moraxellaceae</taxon>
        <taxon>Acinetobacter</taxon>
    </lineage>
</organism>
<reference evidence="4" key="1">
    <citation type="submission" date="2023-08" db="EMBL/GenBank/DDBJ databases">
        <title>Emergence of clinically-relevant ST2 carbapenem-resistant Acinetobacter baumannii strains in hospital sewages in Zhejiang, East of China.</title>
        <authorList>
            <person name="Kaichao C."/>
            <person name="Zhang R."/>
        </authorList>
    </citation>
    <scope>NUCLEOTIDE SEQUENCE</scope>
    <source>
        <strain evidence="4">M-SY-60</strain>
    </source>
</reference>
<dbReference type="GO" id="GO:0046417">
    <property type="term" value="P:chorismate metabolic process"/>
    <property type="evidence" value="ECO:0007669"/>
    <property type="project" value="InterPro"/>
</dbReference>
<dbReference type="InterPro" id="IPR002701">
    <property type="entry name" value="CM_II_prokaryot"/>
</dbReference>
<dbReference type="GO" id="GO:0009697">
    <property type="term" value="P:salicylic acid biosynthetic process"/>
    <property type="evidence" value="ECO:0007669"/>
    <property type="project" value="TreeGrafter"/>
</dbReference>
<dbReference type="EC" id="5.4.99.5" evidence="1"/>
<dbReference type="InterPro" id="IPR051331">
    <property type="entry name" value="Chorismate_mutase-related"/>
</dbReference>
<dbReference type="PANTHER" id="PTHR38041">
    <property type="entry name" value="CHORISMATE MUTASE"/>
    <property type="match status" value="1"/>
</dbReference>
<dbReference type="SMART" id="SM00830">
    <property type="entry name" value="CM_2"/>
    <property type="match status" value="1"/>
</dbReference>
<name>A0AAW8JJC2_9GAMM</name>
<dbReference type="EMBL" id="JAVIDA010000013">
    <property type="protein sequence ID" value="MDQ9071934.1"/>
    <property type="molecule type" value="Genomic_DNA"/>
</dbReference>
<evidence type="ECO:0000259" key="3">
    <source>
        <dbReference type="PROSITE" id="PS51168"/>
    </source>
</evidence>
<dbReference type="Pfam" id="PF01817">
    <property type="entry name" value="CM_2"/>
    <property type="match status" value="1"/>
</dbReference>
<dbReference type="Gene3D" id="1.20.59.10">
    <property type="entry name" value="Chorismate mutase"/>
    <property type="match status" value="1"/>
</dbReference>
<dbReference type="NCBIfam" id="TIGR01795">
    <property type="entry name" value="CM_mono_cladeE"/>
    <property type="match status" value="1"/>
</dbReference>
<evidence type="ECO:0000256" key="2">
    <source>
        <dbReference type="ARBA" id="ARBA00023235"/>
    </source>
</evidence>